<evidence type="ECO:0000313" key="2">
    <source>
        <dbReference type="EMBL" id="TFF40304.1"/>
    </source>
</evidence>
<dbReference type="CDD" id="cd04301">
    <property type="entry name" value="NAT_SF"/>
    <property type="match status" value="1"/>
</dbReference>
<evidence type="ECO:0000313" key="3">
    <source>
        <dbReference type="Proteomes" id="UP000297540"/>
    </source>
</evidence>
<reference evidence="2 3" key="1">
    <citation type="journal article" date="2017" name="Int. J. Syst. Evol. Microbiol.">
        <title>Mucilaginibacterpsychrotolerans sp. nov., isolated from peatlands.</title>
        <authorList>
            <person name="Deng Y."/>
            <person name="Shen L."/>
            <person name="Xu B."/>
            <person name="Liu Y."/>
            <person name="Gu Z."/>
            <person name="Liu H."/>
            <person name="Zhou Y."/>
        </authorList>
    </citation>
    <scope>NUCLEOTIDE SEQUENCE [LARGE SCALE GENOMIC DNA]</scope>
    <source>
        <strain evidence="2 3">NH7-4</strain>
    </source>
</reference>
<evidence type="ECO:0000259" key="1">
    <source>
        <dbReference type="PROSITE" id="PS51186"/>
    </source>
</evidence>
<dbReference type="GO" id="GO:0016747">
    <property type="term" value="F:acyltransferase activity, transferring groups other than amino-acyl groups"/>
    <property type="evidence" value="ECO:0007669"/>
    <property type="project" value="InterPro"/>
</dbReference>
<comment type="caution">
    <text evidence="2">The sequence shown here is derived from an EMBL/GenBank/DDBJ whole genome shotgun (WGS) entry which is preliminary data.</text>
</comment>
<keyword evidence="3" id="KW-1185">Reference proteome</keyword>
<dbReference type="InterPro" id="IPR016181">
    <property type="entry name" value="Acyl_CoA_acyltransferase"/>
</dbReference>
<dbReference type="EMBL" id="SOZE01000002">
    <property type="protein sequence ID" value="TFF40304.1"/>
    <property type="molecule type" value="Genomic_DNA"/>
</dbReference>
<dbReference type="Pfam" id="PF08445">
    <property type="entry name" value="FR47"/>
    <property type="match status" value="1"/>
</dbReference>
<accession>A0A4Y8SPE1</accession>
<dbReference type="OrthoDB" id="9797456at2"/>
<proteinExistence type="predicted"/>
<dbReference type="InterPro" id="IPR000182">
    <property type="entry name" value="GNAT_dom"/>
</dbReference>
<protein>
    <submittedName>
        <fullName evidence="2">GNAT family N-acetyltransferase</fullName>
    </submittedName>
</protein>
<dbReference type="Proteomes" id="UP000297540">
    <property type="component" value="Unassembled WGS sequence"/>
</dbReference>
<dbReference type="AlphaFoldDB" id="A0A4Y8SPE1"/>
<keyword evidence="2" id="KW-0808">Transferase</keyword>
<sequence>MHTKHIADFCTIAGTQKQPYKMQHVLDNPAWNALLSGNSNLAMGTDKVKYFDPEVSPFVGFRENTAENFQQLYEVAQVGRPFGFISPVEAEIPAPWQQIVYIECLQMVHDGRDTGLSSVSLTPLTEKHIPRMLSLTKLTNPGPFAERTIEFGHYHGVMDGDKLVAMAGQRMHVFNYAEVSAVCTHPDYLGRGYAKQVLQFQTQRILAAGDTPFLHVRSDNHRAIHVYQSLGFATRKTIHFYIIKK</sequence>
<dbReference type="PROSITE" id="PS51186">
    <property type="entry name" value="GNAT"/>
    <property type="match status" value="1"/>
</dbReference>
<feature type="domain" description="N-acetyltransferase" evidence="1">
    <location>
        <begin position="119"/>
        <end position="245"/>
    </location>
</feature>
<dbReference type="InterPro" id="IPR013653">
    <property type="entry name" value="GCN5-like_dom"/>
</dbReference>
<name>A0A4Y8SPE1_9SPHI</name>
<organism evidence="2 3">
    <name type="scientific">Mucilaginibacter psychrotolerans</name>
    <dbReference type="NCBI Taxonomy" id="1524096"/>
    <lineage>
        <taxon>Bacteria</taxon>
        <taxon>Pseudomonadati</taxon>
        <taxon>Bacteroidota</taxon>
        <taxon>Sphingobacteriia</taxon>
        <taxon>Sphingobacteriales</taxon>
        <taxon>Sphingobacteriaceae</taxon>
        <taxon>Mucilaginibacter</taxon>
    </lineage>
</organism>
<dbReference type="Gene3D" id="3.40.630.30">
    <property type="match status" value="1"/>
</dbReference>
<dbReference type="SUPFAM" id="SSF55729">
    <property type="entry name" value="Acyl-CoA N-acyltransferases (Nat)"/>
    <property type="match status" value="1"/>
</dbReference>
<gene>
    <name evidence="2" type="ORF">E2R66_03380</name>
</gene>
<dbReference type="RefSeq" id="WP_133226367.1">
    <property type="nucleotide sequence ID" value="NZ_SOZE01000002.1"/>
</dbReference>